<dbReference type="AlphaFoldDB" id="A0A9D5JSG8"/>
<evidence type="ECO:0000313" key="2">
    <source>
        <dbReference type="Proteomes" id="UP000649604"/>
    </source>
</evidence>
<sequence>MAIRCPGQDVRFWKPKDIFEIRCPYCGTTIEFWKDDPMRHCPDCDQMVSNPRIDLGCARWCKYAEECLGSMPEAMVADAPVIDRLTALLDKQLTGQAARRERAQAMRSLAETLMAVEGGDPCVVKASALLAGVLLPEQETPEASPLDDPQALLEEAGIATPLAQEISSVVEGVLGDQPPESLEGRVVWDTVQLQRLAMLRDADRLLPGSAEDILPTIRTRSGKLMARQYGG</sequence>
<comment type="caution">
    <text evidence="1">The sequence shown here is derived from an EMBL/GenBank/DDBJ whole genome shotgun (WGS) entry which is preliminary data.</text>
</comment>
<name>A0A9D5JSG8_9BACT</name>
<dbReference type="Proteomes" id="UP000649604">
    <property type="component" value="Unassembled WGS sequence"/>
</dbReference>
<evidence type="ECO:0000313" key="1">
    <source>
        <dbReference type="EMBL" id="MBD3323194.1"/>
    </source>
</evidence>
<evidence type="ECO:0008006" key="3">
    <source>
        <dbReference type="Google" id="ProtNLM"/>
    </source>
</evidence>
<protein>
    <recommendedName>
        <fullName evidence="3">Phosphohydrolase</fullName>
    </recommendedName>
</protein>
<reference evidence="1" key="1">
    <citation type="submission" date="2019-11" db="EMBL/GenBank/DDBJ databases">
        <title>Microbial mats filling the niche in hypersaline microbial mats.</title>
        <authorList>
            <person name="Wong H.L."/>
            <person name="Macleod F.I."/>
            <person name="White R.A. III"/>
            <person name="Burns B.P."/>
        </authorList>
    </citation>
    <scope>NUCLEOTIDE SEQUENCE</scope>
    <source>
        <strain evidence="1">Rbin_158</strain>
    </source>
</reference>
<proteinExistence type="predicted"/>
<gene>
    <name evidence="1" type="ORF">GF339_01335</name>
</gene>
<organism evidence="1 2">
    <name type="scientific">candidate division KSB3 bacterium</name>
    <dbReference type="NCBI Taxonomy" id="2044937"/>
    <lineage>
        <taxon>Bacteria</taxon>
        <taxon>candidate division KSB3</taxon>
    </lineage>
</organism>
<dbReference type="SUPFAM" id="SSF109604">
    <property type="entry name" value="HD-domain/PDEase-like"/>
    <property type="match status" value="1"/>
</dbReference>
<accession>A0A9D5JSG8</accession>
<dbReference type="EMBL" id="WJJP01000037">
    <property type="protein sequence ID" value="MBD3323194.1"/>
    <property type="molecule type" value="Genomic_DNA"/>
</dbReference>